<proteinExistence type="predicted"/>
<keyword evidence="4" id="KW-1185">Reference proteome</keyword>
<evidence type="ECO:0000259" key="2">
    <source>
        <dbReference type="Pfam" id="PF18932"/>
    </source>
</evidence>
<comment type="caution">
    <text evidence="3">The sequence shown here is derived from an EMBL/GenBank/DDBJ whole genome shotgun (WGS) entry which is preliminary data.</text>
</comment>
<dbReference type="AlphaFoldDB" id="A0A9X2VY72"/>
<evidence type="ECO:0000256" key="1">
    <source>
        <dbReference type="SAM" id="MobiDB-lite"/>
    </source>
</evidence>
<feature type="region of interest" description="Disordered" evidence="1">
    <location>
        <begin position="1"/>
        <end position="38"/>
    </location>
</feature>
<dbReference type="Pfam" id="PF18932">
    <property type="entry name" value="DUF5681"/>
    <property type="match status" value="1"/>
</dbReference>
<name>A0A9X2VY72_9SPHN</name>
<feature type="domain" description="DUF5681" evidence="2">
    <location>
        <begin position="16"/>
        <end position="90"/>
    </location>
</feature>
<evidence type="ECO:0000313" key="3">
    <source>
        <dbReference type="EMBL" id="MCT2557502.1"/>
    </source>
</evidence>
<protein>
    <submittedName>
        <fullName evidence="3">DUF5681 domain-containing protein</fullName>
    </submittedName>
</protein>
<dbReference type="Proteomes" id="UP001142648">
    <property type="component" value="Unassembled WGS sequence"/>
</dbReference>
<dbReference type="RefSeq" id="WP_259960280.1">
    <property type="nucleotide sequence ID" value="NZ_JAOAMV010000001.1"/>
</dbReference>
<feature type="compositionally biased region" description="Basic and acidic residues" evidence="1">
    <location>
        <begin position="1"/>
        <end position="11"/>
    </location>
</feature>
<dbReference type="InterPro" id="IPR043736">
    <property type="entry name" value="DUF5681"/>
</dbReference>
<reference evidence="3" key="1">
    <citation type="submission" date="2022-09" db="EMBL/GenBank/DDBJ databases">
        <title>The genome sequence of Tsuneonella sp. YG55.</title>
        <authorList>
            <person name="Liu Y."/>
        </authorList>
    </citation>
    <scope>NUCLEOTIDE SEQUENCE</scope>
    <source>
        <strain evidence="3">YG55</strain>
    </source>
</reference>
<dbReference type="EMBL" id="JAOAMV010000001">
    <property type="protein sequence ID" value="MCT2557502.1"/>
    <property type="molecule type" value="Genomic_DNA"/>
</dbReference>
<gene>
    <name evidence="3" type="ORF">N0B51_00760</name>
</gene>
<evidence type="ECO:0000313" key="4">
    <source>
        <dbReference type="Proteomes" id="UP001142648"/>
    </source>
</evidence>
<accession>A0A9X2VY72</accession>
<organism evidence="3 4">
    <name type="scientific">Tsuneonella litorea</name>
    <dbReference type="NCBI Taxonomy" id="2976475"/>
    <lineage>
        <taxon>Bacteria</taxon>
        <taxon>Pseudomonadati</taxon>
        <taxon>Pseudomonadota</taxon>
        <taxon>Alphaproteobacteria</taxon>
        <taxon>Sphingomonadales</taxon>
        <taxon>Erythrobacteraceae</taxon>
        <taxon>Tsuneonella</taxon>
    </lineage>
</organism>
<sequence>MNSERDYEVGKGKPPKASQFKPGQSGNPAGARRHKRRKSGFTLRELAIACANEIMTITINGQKYKVTKKEALFISVFNDALAGDPAHRLRALRELREIGAFDPAPHQPLSRTAAIHKLVERLAKEAERELEWTRQH</sequence>